<feature type="transmembrane region" description="Helical" evidence="8">
    <location>
        <begin position="273"/>
        <end position="291"/>
    </location>
</feature>
<evidence type="ECO:0000313" key="10">
    <source>
        <dbReference type="Proteomes" id="UP000185478"/>
    </source>
</evidence>
<evidence type="ECO:0000313" key="9">
    <source>
        <dbReference type="EMBL" id="APT84604.1"/>
    </source>
</evidence>
<keyword evidence="10" id="KW-1185">Reference proteome</keyword>
<accession>A0A1L7CFK5</accession>
<dbReference type="InterPro" id="IPR051907">
    <property type="entry name" value="DoxX-like_oxidoreductase"/>
</dbReference>
<comment type="similarity">
    <text evidence="2">Belongs to the DoxX family.</text>
</comment>
<dbReference type="STRING" id="1431546.CAQU_05455"/>
<evidence type="ECO:0000256" key="6">
    <source>
        <dbReference type="ARBA" id="ARBA00023136"/>
    </source>
</evidence>
<dbReference type="InterPro" id="IPR032808">
    <property type="entry name" value="DoxX"/>
</dbReference>
<protein>
    <recommendedName>
        <fullName evidence="11">DoxX family protein</fullName>
    </recommendedName>
</protein>
<gene>
    <name evidence="9" type="ORF">CAQU_05455</name>
</gene>
<evidence type="ECO:0000256" key="4">
    <source>
        <dbReference type="ARBA" id="ARBA00022692"/>
    </source>
</evidence>
<dbReference type="AlphaFoldDB" id="A0A1L7CFK5"/>
<dbReference type="GO" id="GO:0005886">
    <property type="term" value="C:plasma membrane"/>
    <property type="evidence" value="ECO:0007669"/>
    <property type="project" value="UniProtKB-SubCell"/>
</dbReference>
<keyword evidence="6 8" id="KW-0472">Membrane</keyword>
<evidence type="ECO:0008006" key="11">
    <source>
        <dbReference type="Google" id="ProtNLM"/>
    </source>
</evidence>
<evidence type="ECO:0000256" key="5">
    <source>
        <dbReference type="ARBA" id="ARBA00022989"/>
    </source>
</evidence>
<evidence type="ECO:0000256" key="7">
    <source>
        <dbReference type="SAM" id="MobiDB-lite"/>
    </source>
</evidence>
<evidence type="ECO:0000256" key="8">
    <source>
        <dbReference type="SAM" id="Phobius"/>
    </source>
</evidence>
<dbReference type="Proteomes" id="UP000185478">
    <property type="component" value="Chromosome"/>
</dbReference>
<dbReference type="RefSeq" id="WP_084562812.1">
    <property type="nucleotide sequence ID" value="NZ_CP009245.1"/>
</dbReference>
<organism evidence="9 10">
    <name type="scientific">Corynebacterium aquilae DSM 44791</name>
    <dbReference type="NCBI Taxonomy" id="1431546"/>
    <lineage>
        <taxon>Bacteria</taxon>
        <taxon>Bacillati</taxon>
        <taxon>Actinomycetota</taxon>
        <taxon>Actinomycetes</taxon>
        <taxon>Mycobacteriales</taxon>
        <taxon>Corynebacteriaceae</taxon>
        <taxon>Corynebacterium</taxon>
    </lineage>
</organism>
<evidence type="ECO:0000256" key="3">
    <source>
        <dbReference type="ARBA" id="ARBA00022475"/>
    </source>
</evidence>
<feature type="compositionally biased region" description="Low complexity" evidence="7">
    <location>
        <begin position="137"/>
        <end position="148"/>
    </location>
</feature>
<feature type="transmembrane region" description="Helical" evidence="8">
    <location>
        <begin position="297"/>
        <end position="315"/>
    </location>
</feature>
<evidence type="ECO:0000256" key="1">
    <source>
        <dbReference type="ARBA" id="ARBA00004651"/>
    </source>
</evidence>
<dbReference type="PANTHER" id="PTHR33452">
    <property type="entry name" value="OXIDOREDUCTASE CATD-RELATED"/>
    <property type="match status" value="1"/>
</dbReference>
<keyword evidence="3" id="KW-1003">Cell membrane</keyword>
<feature type="compositionally biased region" description="Polar residues" evidence="7">
    <location>
        <begin position="68"/>
        <end position="80"/>
    </location>
</feature>
<comment type="subcellular location">
    <subcellularLocation>
        <location evidence="1">Cell membrane</location>
        <topology evidence="1">Multi-pass membrane protein</topology>
    </subcellularLocation>
</comment>
<keyword evidence="4 8" id="KW-0812">Transmembrane</keyword>
<feature type="region of interest" description="Disordered" evidence="7">
    <location>
        <begin position="1"/>
        <end position="156"/>
    </location>
</feature>
<feature type="transmembrane region" description="Helical" evidence="8">
    <location>
        <begin position="248"/>
        <end position="266"/>
    </location>
</feature>
<proteinExistence type="inferred from homology"/>
<sequence length="360" mass="37429">MKSQHPNQPDRARAEDFDDVDIPTVSGNDIYARVGRAAPQTISPQQQPPVEDTTPVAASDTVELDSAAPTTTFESVTPASPTRKEPALASDAPTTAFDAPAGPTPGQQRAADVAKLLPPLDEDPARPSAGTKPVDEAPTAVVASPATPKNQTSFDPAPPTDVFEPVAQPLIDPVDTESAEYAALNDDAVVQMAADPRRGTMDFGLLLLRLVLGAILGFHALAVFFSLAGNAGMVGLQNEYAQYTYPSMLAIAIPALELTAAVFLILGLMAPIASAVAIAATGFTLIHQIWAGGTEDGIILAGVLLGIAMVLQFTGPGRYGLDFSRGWARRPLASSYVLGLLGVAGAVALWWFGTGINPLA</sequence>
<feature type="transmembrane region" description="Helical" evidence="8">
    <location>
        <begin position="206"/>
        <end position="228"/>
    </location>
</feature>
<feature type="transmembrane region" description="Helical" evidence="8">
    <location>
        <begin position="336"/>
        <end position="353"/>
    </location>
</feature>
<dbReference type="Pfam" id="PF07681">
    <property type="entry name" value="DoxX"/>
    <property type="match status" value="1"/>
</dbReference>
<keyword evidence="5 8" id="KW-1133">Transmembrane helix</keyword>
<dbReference type="KEGG" id="caqu:CAQU_05455"/>
<reference evidence="9 10" key="1">
    <citation type="submission" date="2014-08" db="EMBL/GenBank/DDBJ databases">
        <title>Complete genome sequence of Corynebacterium aquilae S-613T(T) (=DSM 44791(T)), isolated from the choana of a healthy golden eagle.</title>
        <authorList>
            <person name="Ruckert C."/>
            <person name="Albersmeier A."/>
            <person name="Winkler A."/>
            <person name="Kalinowski J."/>
        </authorList>
    </citation>
    <scope>NUCLEOTIDE SEQUENCE [LARGE SCALE GENOMIC DNA]</scope>
    <source>
        <strain evidence="9 10">S-613</strain>
    </source>
</reference>
<dbReference type="EMBL" id="CP009245">
    <property type="protein sequence ID" value="APT84604.1"/>
    <property type="molecule type" value="Genomic_DNA"/>
</dbReference>
<evidence type="ECO:0000256" key="2">
    <source>
        <dbReference type="ARBA" id="ARBA00006679"/>
    </source>
</evidence>
<name>A0A1L7CFK5_9CORY</name>
<dbReference type="PANTHER" id="PTHR33452:SF1">
    <property type="entry name" value="INNER MEMBRANE PROTEIN YPHA-RELATED"/>
    <property type="match status" value="1"/>
</dbReference>